<evidence type="ECO:0000313" key="1">
    <source>
        <dbReference type="EMBL" id="KAH3819341.1"/>
    </source>
</evidence>
<protein>
    <submittedName>
        <fullName evidence="1">Uncharacterized protein</fullName>
    </submittedName>
</protein>
<reference evidence="1" key="2">
    <citation type="submission" date="2020-11" db="EMBL/GenBank/DDBJ databases">
        <authorList>
            <person name="McCartney M.A."/>
            <person name="Auch B."/>
            <person name="Kono T."/>
            <person name="Mallez S."/>
            <person name="Becker A."/>
            <person name="Gohl D.M."/>
            <person name="Silverstein K.A.T."/>
            <person name="Koren S."/>
            <person name="Bechman K.B."/>
            <person name="Herman A."/>
            <person name="Abrahante J.E."/>
            <person name="Garbe J."/>
        </authorList>
    </citation>
    <scope>NUCLEOTIDE SEQUENCE</scope>
    <source>
        <strain evidence="1">Duluth1</strain>
        <tissue evidence="1">Whole animal</tissue>
    </source>
</reference>
<keyword evidence="2" id="KW-1185">Reference proteome</keyword>
<name>A0A9D4GPV3_DREPO</name>
<evidence type="ECO:0000313" key="2">
    <source>
        <dbReference type="Proteomes" id="UP000828390"/>
    </source>
</evidence>
<accession>A0A9D4GPV3</accession>
<dbReference type="EMBL" id="JAIWYP010000005">
    <property type="protein sequence ID" value="KAH3819341.1"/>
    <property type="molecule type" value="Genomic_DNA"/>
</dbReference>
<dbReference type="AlphaFoldDB" id="A0A9D4GPV3"/>
<proteinExistence type="predicted"/>
<reference evidence="1" key="1">
    <citation type="journal article" date="2019" name="bioRxiv">
        <title>The Genome of the Zebra Mussel, Dreissena polymorpha: A Resource for Invasive Species Research.</title>
        <authorList>
            <person name="McCartney M.A."/>
            <person name="Auch B."/>
            <person name="Kono T."/>
            <person name="Mallez S."/>
            <person name="Zhang Y."/>
            <person name="Obille A."/>
            <person name="Becker A."/>
            <person name="Abrahante J.E."/>
            <person name="Garbe J."/>
            <person name="Badalamenti J.P."/>
            <person name="Herman A."/>
            <person name="Mangelson H."/>
            <person name="Liachko I."/>
            <person name="Sullivan S."/>
            <person name="Sone E.D."/>
            <person name="Koren S."/>
            <person name="Silverstein K.A.T."/>
            <person name="Beckman K.B."/>
            <person name="Gohl D.M."/>
        </authorList>
    </citation>
    <scope>NUCLEOTIDE SEQUENCE</scope>
    <source>
        <strain evidence="1">Duluth1</strain>
        <tissue evidence="1">Whole animal</tissue>
    </source>
</reference>
<organism evidence="1 2">
    <name type="scientific">Dreissena polymorpha</name>
    <name type="common">Zebra mussel</name>
    <name type="synonym">Mytilus polymorpha</name>
    <dbReference type="NCBI Taxonomy" id="45954"/>
    <lineage>
        <taxon>Eukaryota</taxon>
        <taxon>Metazoa</taxon>
        <taxon>Spiralia</taxon>
        <taxon>Lophotrochozoa</taxon>
        <taxon>Mollusca</taxon>
        <taxon>Bivalvia</taxon>
        <taxon>Autobranchia</taxon>
        <taxon>Heteroconchia</taxon>
        <taxon>Euheterodonta</taxon>
        <taxon>Imparidentia</taxon>
        <taxon>Neoheterodontei</taxon>
        <taxon>Myida</taxon>
        <taxon>Dreissenoidea</taxon>
        <taxon>Dreissenidae</taxon>
        <taxon>Dreissena</taxon>
    </lineage>
</organism>
<sequence length="57" mass="6603">MRREIAVNCQQLKHDPLSPIAGTWTFDGNIFITLKNQDQKIKIISIQELSKFGFKQI</sequence>
<comment type="caution">
    <text evidence="1">The sequence shown here is derived from an EMBL/GenBank/DDBJ whole genome shotgun (WGS) entry which is preliminary data.</text>
</comment>
<gene>
    <name evidence="1" type="ORF">DPMN_121074</name>
</gene>
<dbReference type="Proteomes" id="UP000828390">
    <property type="component" value="Unassembled WGS sequence"/>
</dbReference>